<dbReference type="SUPFAM" id="SSF53335">
    <property type="entry name" value="S-adenosyl-L-methionine-dependent methyltransferases"/>
    <property type="match status" value="1"/>
</dbReference>
<dbReference type="Proteomes" id="UP000181951">
    <property type="component" value="Unassembled WGS sequence"/>
</dbReference>
<feature type="region of interest" description="Disordered" evidence="3">
    <location>
        <begin position="1"/>
        <end position="41"/>
    </location>
</feature>
<evidence type="ECO:0000256" key="1">
    <source>
        <dbReference type="ARBA" id="ARBA00022679"/>
    </source>
</evidence>
<dbReference type="CDD" id="cd02440">
    <property type="entry name" value="AdoMet_MTases"/>
    <property type="match status" value="1"/>
</dbReference>
<dbReference type="GO" id="GO:0017000">
    <property type="term" value="P:antibiotic biosynthetic process"/>
    <property type="evidence" value="ECO:0007669"/>
    <property type="project" value="UniProtKB-ARBA"/>
</dbReference>
<dbReference type="OrthoDB" id="21342at2"/>
<dbReference type="InterPro" id="IPR029063">
    <property type="entry name" value="SAM-dependent_MTases_sf"/>
</dbReference>
<evidence type="ECO:0000313" key="5">
    <source>
        <dbReference type="EMBL" id="SEO10276.1"/>
    </source>
</evidence>
<keyword evidence="2" id="KW-0378">Hydrolase</keyword>
<dbReference type="PROSITE" id="PS00893">
    <property type="entry name" value="NUDIX_BOX"/>
    <property type="match status" value="1"/>
</dbReference>
<dbReference type="EMBL" id="FODD01000017">
    <property type="protein sequence ID" value="SEO10276.1"/>
    <property type="molecule type" value="Genomic_DNA"/>
</dbReference>
<dbReference type="Pfam" id="PF00293">
    <property type="entry name" value="NUDIX"/>
    <property type="match status" value="1"/>
</dbReference>
<dbReference type="PANTHER" id="PTHR43861">
    <property type="entry name" value="TRANS-ACONITATE 2-METHYLTRANSFERASE-RELATED"/>
    <property type="match status" value="1"/>
</dbReference>
<dbReference type="RefSeq" id="WP_079138138.1">
    <property type="nucleotide sequence ID" value="NZ_FODD01000017.1"/>
</dbReference>
<protein>
    <submittedName>
        <fullName evidence="5">NUDIX domain-containing protein</fullName>
    </submittedName>
</protein>
<keyword evidence="1" id="KW-0808">Transferase</keyword>
<accession>A0A1H8LZH3</accession>
<dbReference type="STRING" id="310780.SAMN05216267_101792"/>
<feature type="compositionally biased region" description="Low complexity" evidence="3">
    <location>
        <begin position="18"/>
        <end position="29"/>
    </location>
</feature>
<sequence>MSTDSGKAIGTGSGTGSGTDASTAAEAATVDPAGRKAEDSRRFWDEAAERFDDEPDHGLRDPGVRDAWAARLRSWLPAAPSDVLDLGCGTGSLALLAAGQGHRVTAVDRSERMAERARAKLAGTGTRVFVADAALPPVAPGTYDVVLVRHLLWALPEPEKVLRRWAALLRPGGRLVLVEGRWGAVSPVGIPADTLAALAAPLGGVTRIEQLGHAAALWGRAVDDERYAAVVSPAAPPRHTEIVDVHLVLRRGGEVLLARRAGTGYADGLLHAPSGHLEEGEDVRAGMIREAAEEIGVHLAPEDLRAVLVMQHRAPSGHARIGWFFEAELPAGAAEPVNREPHKCSGIGWYPLDDLPRDMVAYCRAGLEAYRTGRRFVLHLHEPDDPIAHDPAGPDRVMPL</sequence>
<keyword evidence="6" id="KW-1185">Reference proteome</keyword>
<feature type="domain" description="Nudix hydrolase" evidence="4">
    <location>
        <begin position="238"/>
        <end position="372"/>
    </location>
</feature>
<dbReference type="CDD" id="cd04683">
    <property type="entry name" value="NUDIX_Hydrolase"/>
    <property type="match status" value="1"/>
</dbReference>
<dbReference type="InterPro" id="IPR000086">
    <property type="entry name" value="NUDIX_hydrolase_dom"/>
</dbReference>
<gene>
    <name evidence="5" type="ORF">SAMN05216267_101792</name>
</gene>
<dbReference type="GO" id="GO:0016787">
    <property type="term" value="F:hydrolase activity"/>
    <property type="evidence" value="ECO:0007669"/>
    <property type="project" value="UniProtKB-KW"/>
</dbReference>
<dbReference type="PANTHER" id="PTHR43861:SF3">
    <property type="entry name" value="PUTATIVE (AFU_ORTHOLOGUE AFUA_2G14390)-RELATED"/>
    <property type="match status" value="1"/>
</dbReference>
<dbReference type="InterPro" id="IPR015797">
    <property type="entry name" value="NUDIX_hydrolase-like_dom_sf"/>
</dbReference>
<evidence type="ECO:0000256" key="3">
    <source>
        <dbReference type="SAM" id="MobiDB-lite"/>
    </source>
</evidence>
<dbReference type="AlphaFoldDB" id="A0A1H8LZH3"/>
<evidence type="ECO:0000313" key="6">
    <source>
        <dbReference type="Proteomes" id="UP000181951"/>
    </source>
</evidence>
<dbReference type="Pfam" id="PF08241">
    <property type="entry name" value="Methyltransf_11"/>
    <property type="match status" value="1"/>
</dbReference>
<dbReference type="SUPFAM" id="SSF55811">
    <property type="entry name" value="Nudix"/>
    <property type="match status" value="1"/>
</dbReference>
<proteinExistence type="predicted"/>
<evidence type="ECO:0000256" key="2">
    <source>
        <dbReference type="ARBA" id="ARBA00022801"/>
    </source>
</evidence>
<dbReference type="InterPro" id="IPR020084">
    <property type="entry name" value="NUDIX_hydrolase_CS"/>
</dbReference>
<dbReference type="Gene3D" id="3.90.79.10">
    <property type="entry name" value="Nucleoside Triphosphate Pyrophosphohydrolase"/>
    <property type="match status" value="1"/>
</dbReference>
<organism evidence="5 6">
    <name type="scientific">Actinacidiphila rubida</name>
    <dbReference type="NCBI Taxonomy" id="310780"/>
    <lineage>
        <taxon>Bacteria</taxon>
        <taxon>Bacillati</taxon>
        <taxon>Actinomycetota</taxon>
        <taxon>Actinomycetes</taxon>
        <taxon>Kitasatosporales</taxon>
        <taxon>Streptomycetaceae</taxon>
        <taxon>Actinacidiphila</taxon>
    </lineage>
</organism>
<evidence type="ECO:0000259" key="4">
    <source>
        <dbReference type="PROSITE" id="PS51462"/>
    </source>
</evidence>
<dbReference type="PROSITE" id="PS51462">
    <property type="entry name" value="NUDIX"/>
    <property type="match status" value="1"/>
</dbReference>
<dbReference type="InterPro" id="IPR013216">
    <property type="entry name" value="Methyltransf_11"/>
</dbReference>
<dbReference type="Gene3D" id="3.40.50.150">
    <property type="entry name" value="Vaccinia Virus protein VP39"/>
    <property type="match status" value="1"/>
</dbReference>
<name>A0A1H8LZH3_9ACTN</name>
<reference evidence="5 6" key="1">
    <citation type="submission" date="2016-10" db="EMBL/GenBank/DDBJ databases">
        <authorList>
            <person name="de Groot N.N."/>
        </authorList>
    </citation>
    <scope>NUCLEOTIDE SEQUENCE [LARGE SCALE GENOMIC DNA]</scope>
    <source>
        <strain evidence="5 6">CGMCC 4.2026</strain>
    </source>
</reference>
<dbReference type="GO" id="GO:0008757">
    <property type="term" value="F:S-adenosylmethionine-dependent methyltransferase activity"/>
    <property type="evidence" value="ECO:0007669"/>
    <property type="project" value="InterPro"/>
</dbReference>